<evidence type="ECO:0000259" key="3">
    <source>
        <dbReference type="PROSITE" id="PS50894"/>
    </source>
</evidence>
<dbReference type="PANTHER" id="PTHR43395:SF1">
    <property type="entry name" value="CHEMOTAXIS PROTEIN CHEA"/>
    <property type="match status" value="1"/>
</dbReference>
<dbReference type="SUPFAM" id="SSF47226">
    <property type="entry name" value="Histidine-containing phosphotransfer domain, HPT domain"/>
    <property type="match status" value="1"/>
</dbReference>
<comment type="caution">
    <text evidence="4">The sequence shown here is derived from an EMBL/GenBank/DDBJ whole genome shotgun (WGS) entry which is preliminary data.</text>
</comment>
<feature type="domain" description="HPt" evidence="3">
    <location>
        <begin position="1"/>
        <end position="105"/>
    </location>
</feature>
<keyword evidence="2" id="KW-0175">Coiled coil</keyword>
<dbReference type="EMBL" id="MJGC01000032">
    <property type="protein sequence ID" value="OEJ76744.1"/>
    <property type="molecule type" value="Genomic_DNA"/>
</dbReference>
<protein>
    <submittedName>
        <fullName evidence="4">Histidine kinase</fullName>
    </submittedName>
</protein>
<dbReference type="PROSITE" id="PS50894">
    <property type="entry name" value="HPT"/>
    <property type="match status" value="1"/>
</dbReference>
<proteinExistence type="predicted"/>
<dbReference type="InterPro" id="IPR051315">
    <property type="entry name" value="Bact_Chemotaxis_CheA"/>
</dbReference>
<gene>
    <name evidence="4" type="ORF">BH720_02995</name>
</gene>
<dbReference type="InterPro" id="IPR008207">
    <property type="entry name" value="Sig_transdc_His_kin_Hpt_dom"/>
</dbReference>
<dbReference type="GO" id="GO:0016301">
    <property type="term" value="F:kinase activity"/>
    <property type="evidence" value="ECO:0007669"/>
    <property type="project" value="UniProtKB-KW"/>
</dbReference>
<keyword evidence="4" id="KW-0808">Transferase</keyword>
<accession>A0A1E5QQ56</accession>
<dbReference type="GO" id="GO:0000160">
    <property type="term" value="P:phosphorelay signal transduction system"/>
    <property type="evidence" value="ECO:0007669"/>
    <property type="project" value="InterPro"/>
</dbReference>
<dbReference type="CDD" id="cd00088">
    <property type="entry name" value="HPT"/>
    <property type="match status" value="1"/>
</dbReference>
<evidence type="ECO:0000256" key="1">
    <source>
        <dbReference type="PROSITE-ProRule" id="PRU00110"/>
    </source>
</evidence>
<dbReference type="InterPro" id="IPR036641">
    <property type="entry name" value="HPT_dom_sf"/>
</dbReference>
<dbReference type="OrthoDB" id="2079555at2"/>
<evidence type="ECO:0000256" key="2">
    <source>
        <dbReference type="SAM" id="Coils"/>
    </source>
</evidence>
<feature type="coiled-coil region" evidence="2">
    <location>
        <begin position="13"/>
        <end position="40"/>
    </location>
</feature>
<evidence type="ECO:0000313" key="4">
    <source>
        <dbReference type="EMBL" id="OEJ76744.1"/>
    </source>
</evidence>
<dbReference type="Pfam" id="PF01627">
    <property type="entry name" value="Hpt"/>
    <property type="match status" value="1"/>
</dbReference>
<keyword evidence="1" id="KW-0597">Phosphoprotein</keyword>
<dbReference type="STRING" id="1781255.BH720_02995"/>
<keyword evidence="4" id="KW-0418">Kinase</keyword>
<organism evidence="4">
    <name type="scientific">Desertifilum tharense IPPAS B-1220</name>
    <dbReference type="NCBI Taxonomy" id="1781255"/>
    <lineage>
        <taxon>Bacteria</taxon>
        <taxon>Bacillati</taxon>
        <taxon>Cyanobacteriota</taxon>
        <taxon>Cyanophyceae</taxon>
        <taxon>Desertifilales</taxon>
        <taxon>Desertifilaceae</taxon>
        <taxon>Desertifilum</taxon>
    </lineage>
</organism>
<dbReference type="SMART" id="SM00073">
    <property type="entry name" value="HPT"/>
    <property type="match status" value="1"/>
</dbReference>
<name>A0A1E5QQ56_9CYAN</name>
<dbReference type="RefSeq" id="WP_069965674.1">
    <property type="nucleotide sequence ID" value="NZ_CM124774.1"/>
</dbReference>
<dbReference type="AlphaFoldDB" id="A0A1E5QQ56"/>
<reference evidence="4" key="1">
    <citation type="submission" date="2016-09" db="EMBL/GenBank/DDBJ databases">
        <title>Draft genome of thermotolerant cyanobacterium Desertifilum sp. strain IPPAS B-1220.</title>
        <authorList>
            <person name="Sinetova M.A."/>
            <person name="Bolakhan K."/>
            <person name="Zayadan B.K."/>
            <person name="Mironov K.S."/>
            <person name="Ustinova V."/>
            <person name="Kupriyanova E.V."/>
            <person name="Sidorov R.A."/>
            <person name="Skrypnik A.N."/>
            <person name="Gogoleva N.E."/>
            <person name="Gogolev Y.V."/>
            <person name="Los D.A."/>
        </authorList>
    </citation>
    <scope>NUCLEOTIDE SEQUENCE [LARGE SCALE GENOMIC DNA]</scope>
    <source>
        <strain evidence="4">IPPAS B-1220</strain>
    </source>
</reference>
<sequence length="303" mass="33626">MDAGKQQILGYFIEEAKEHLDTLEQGLLDLQSTMKDTERVNEMFRAAHSVKGGAAMLGFSSIQKIAHRLEDGFKILKEYPITPDQKLESLFIRGFDPLRDLLGRLQGPFGLRDEEADQLVQEAEPIFNQLQAHLNELLGEAGISVEDEDMPVPGVQRVAPPDIVAQVTAVLRQMLQQFRQAPNPANRQELEQLCGSLLNVGETSQTWQNLIQTAQSAIANPQFSYVTLAPLVIKEIRQASELVQAGRVDEVSPSSQLRQLAAQSEKRRIALTVEPNAAAEAIIAAFNQQQLSQLIERLQTAVK</sequence>
<dbReference type="Gene3D" id="1.20.120.160">
    <property type="entry name" value="HPT domain"/>
    <property type="match status" value="1"/>
</dbReference>
<dbReference type="PANTHER" id="PTHR43395">
    <property type="entry name" value="SENSOR HISTIDINE KINASE CHEA"/>
    <property type="match status" value="1"/>
</dbReference>
<feature type="modified residue" description="Phosphohistidine" evidence="1">
    <location>
        <position position="48"/>
    </location>
</feature>